<organism evidence="5 6">
    <name type="scientific">Rheinheimera soli</name>
    <dbReference type="NCBI Taxonomy" id="443616"/>
    <lineage>
        <taxon>Bacteria</taxon>
        <taxon>Pseudomonadati</taxon>
        <taxon>Pseudomonadota</taxon>
        <taxon>Gammaproteobacteria</taxon>
        <taxon>Chromatiales</taxon>
        <taxon>Chromatiaceae</taxon>
        <taxon>Rheinheimera</taxon>
    </lineage>
</organism>
<protein>
    <submittedName>
        <fullName evidence="5">Beta-N-acetylhexosaminidase</fullName>
        <ecNumber evidence="5">3.2.1.52</ecNumber>
    </submittedName>
</protein>
<keyword evidence="3 5" id="KW-0326">Glycosidase</keyword>
<dbReference type="InterPro" id="IPR019800">
    <property type="entry name" value="Glyco_hydro_3_AS"/>
</dbReference>
<dbReference type="PANTHER" id="PTHR30480:SF16">
    <property type="entry name" value="GLYCOSIDE HYDROLASE FAMILY 3 DOMAIN PROTEIN"/>
    <property type="match status" value="1"/>
</dbReference>
<sequence length="539" mass="59074">MDMKQRVSQLISTMPLAEKVGQLFMLAFAGPDLEYAKKLIKDWHIGGFYLTDDNSRSSAEALRLNQQLQHEAALRHCDAPLILGVDQEGAWGILTKETDLGPGNLALGKADDTSLTAQMYQVLASQMQQLGYNTLLAPCADVNTNPDNPIIGQRSFGEQPQGVSRHVKAAVQSVLETGMLCSVKHFPGHGDTATDSHSGLPSVDRGLAELVQTDLQPFVAAIEAGVPVIMTSHIFYPKLDAVYPATLSSTLLTGLLRKQLGFDGVILTDSMNMGAMRRHYGPVEAVVLALKAGADLIMLSEEHYENANTPYKELQQQTIQGVIDVVVSGELAESRIDEALRRVLCLRYQWQSTAGSPTPLSMTQAAHTAKESARKAFKVLRNSAGLWPLGNTRFQLAFVTNPQYYDRICNSRGIGPNDPIPASQYFSEGLQQAGAEVLQHSFNQLEQMLQQGAALPEHGPLVLVTEDYPLPGEQMDLPEQQHRVQRACELWGEQVLVLALRSDYELTRYPQLSTYICSYSSRKVSALLAAELLVSSNNS</sequence>
<reference evidence="5 6" key="1">
    <citation type="submission" date="2023-07" db="EMBL/GenBank/DDBJ databases">
        <title>Sorghum-associated microbial communities from plants grown in Nebraska, USA.</title>
        <authorList>
            <person name="Schachtman D."/>
        </authorList>
    </citation>
    <scope>NUCLEOTIDE SEQUENCE [LARGE SCALE GENOMIC DNA]</scope>
    <source>
        <strain evidence="5 6">4138</strain>
    </source>
</reference>
<comment type="caution">
    <text evidence="5">The sequence shown here is derived from an EMBL/GenBank/DDBJ whole genome shotgun (WGS) entry which is preliminary data.</text>
</comment>
<evidence type="ECO:0000313" key="6">
    <source>
        <dbReference type="Proteomes" id="UP001257909"/>
    </source>
</evidence>
<dbReference type="InterPro" id="IPR036962">
    <property type="entry name" value="Glyco_hydro_3_N_sf"/>
</dbReference>
<dbReference type="EC" id="3.2.1.52" evidence="5"/>
<keyword evidence="2 5" id="KW-0378">Hydrolase</keyword>
<evidence type="ECO:0000256" key="1">
    <source>
        <dbReference type="ARBA" id="ARBA00005336"/>
    </source>
</evidence>
<dbReference type="PROSITE" id="PS00775">
    <property type="entry name" value="GLYCOSYL_HYDROL_F3"/>
    <property type="match status" value="1"/>
</dbReference>
<dbReference type="Gene3D" id="3.20.20.300">
    <property type="entry name" value="Glycoside hydrolase, family 3, N-terminal domain"/>
    <property type="match status" value="1"/>
</dbReference>
<dbReference type="InterPro" id="IPR001764">
    <property type="entry name" value="Glyco_hydro_3_N"/>
</dbReference>
<dbReference type="Pfam" id="PF00933">
    <property type="entry name" value="Glyco_hydro_3"/>
    <property type="match status" value="1"/>
</dbReference>
<evidence type="ECO:0000256" key="2">
    <source>
        <dbReference type="ARBA" id="ARBA00022801"/>
    </source>
</evidence>
<dbReference type="EMBL" id="JAVDWR010000017">
    <property type="protein sequence ID" value="MDR7122542.1"/>
    <property type="molecule type" value="Genomic_DNA"/>
</dbReference>
<keyword evidence="6" id="KW-1185">Reference proteome</keyword>
<dbReference type="GO" id="GO:0004563">
    <property type="term" value="F:beta-N-acetylhexosaminidase activity"/>
    <property type="evidence" value="ECO:0007669"/>
    <property type="project" value="UniProtKB-EC"/>
</dbReference>
<proteinExistence type="inferred from homology"/>
<evidence type="ECO:0000313" key="5">
    <source>
        <dbReference type="EMBL" id="MDR7122542.1"/>
    </source>
</evidence>
<dbReference type="Gene3D" id="3.40.50.1700">
    <property type="entry name" value="Glycoside hydrolase family 3 C-terminal domain"/>
    <property type="match status" value="1"/>
</dbReference>
<evidence type="ECO:0000259" key="4">
    <source>
        <dbReference type="Pfam" id="PF00933"/>
    </source>
</evidence>
<accession>A0ABU1W3L3</accession>
<gene>
    <name evidence="5" type="ORF">J2W69_003516</name>
</gene>
<dbReference type="InterPro" id="IPR050226">
    <property type="entry name" value="NagZ_Beta-hexosaminidase"/>
</dbReference>
<evidence type="ECO:0000256" key="3">
    <source>
        <dbReference type="ARBA" id="ARBA00023295"/>
    </source>
</evidence>
<dbReference type="InterPro" id="IPR036881">
    <property type="entry name" value="Glyco_hydro_3_C_sf"/>
</dbReference>
<dbReference type="InterPro" id="IPR017853">
    <property type="entry name" value="GH"/>
</dbReference>
<dbReference type="RefSeq" id="WP_310280832.1">
    <property type="nucleotide sequence ID" value="NZ_JAVDWR010000017.1"/>
</dbReference>
<dbReference type="SUPFAM" id="SSF51445">
    <property type="entry name" value="(Trans)glycosidases"/>
    <property type="match status" value="1"/>
</dbReference>
<dbReference type="PANTHER" id="PTHR30480">
    <property type="entry name" value="BETA-HEXOSAMINIDASE-RELATED"/>
    <property type="match status" value="1"/>
</dbReference>
<comment type="similarity">
    <text evidence="1">Belongs to the glycosyl hydrolase 3 family.</text>
</comment>
<dbReference type="Proteomes" id="UP001257909">
    <property type="component" value="Unassembled WGS sequence"/>
</dbReference>
<feature type="domain" description="Glycoside hydrolase family 3 N-terminal" evidence="4">
    <location>
        <begin position="16"/>
        <end position="345"/>
    </location>
</feature>
<name>A0ABU1W3L3_9GAMM</name>